<dbReference type="PROSITE" id="PS51318">
    <property type="entry name" value="TAT"/>
    <property type="match status" value="1"/>
</dbReference>
<sequence length="1167" mass="128167">MSESLKRRQFFKLAALLTGGAAVVPADAGDTPAKSGLHKKAPSDAAPQPGETPLHWLDGEAPASFKGATWGIPWPQGRLPADTTFELRPAIVAPPDHAASSTGSGTAKGSGTSIGVEKPQGLAGRRTDASHQLRGVAGPEAAAVRVQSWPLAYWPDGTLKWTAHALPPAADSALPGGHYTLHPQLVAADRSPVVSASAAAVRPPDDALLADEGREAILIDTGPLRCTLARQGSVLVDAVLREGKPLLRNGRLILLVDSAADDEATDTKRRAYDSTITSTTLEQNGPLRAVVRIDGTHQHTDGSKLLPFTVRLYFYKNSDAIRIVHTLTYDADPQQAFIRGVGLRFNVPLAASLHDRHIRLAGANGGIFAEAVQGLTGLRRDAGPAAEAQLQGRAAIALPENVSKNLHYIPAFGSYTLLQAHPDGYSITKRTGKTSGWIHAASGQRASGTGYLGTPDGGVAFGIRNFWQSYPAQIDIRDAETAEATVTLWMWAPQAQAMDLRFYHDGMGEIDHAKQRDALDITYEDYEPGFGTPYGIARTSELELQLLPATPSNAELAAISHRIQSPPILTTSPERLHSAGIFSEYWHPAAPQPTKLDQQLAWAFDFYKNQIEDRRWYGYWDYGDVMHTYDQQRHVWRYDVGGFAWDNSELSTEIWLWHYYLHSGRADAFRVAEAMTRHTGEVDIHHIGPYSPLGTRHGVQHWGDSAKQLRVSTAINRRFFYYLSADERVGDLLREQADAVDRLRTIIPGRKIGQKAPPSEPDTHASVAFGTDWGAVAAAWFTEWERSGQPHYRDKLLASMASIAVQPLGFFAGGGVMDLRSGAYLPDPDAKINVSHLSAVFGLPEIASELIRTVPQPAFRDAWLRYCRLYSASAEEQKAELGQDLGKLNLGQGHARLLAYAAIQRQDGAMLKRAWAQFYEGRAGLRDKDLVSGRVKPPQVLNEVEEAPSLSTNAVAQWGLGAIGLLALEAQDRTLVRDDFARFDPQVWAVEAEAGNHTAAAYVEHGALVLNAERGLTVWLRKQLLGHYEINFTRTVLADARLSDLNFFWEAQLPQGFRQSGKLEEYDALSLFYAGIGGNTNSTTRFRYYDGSGMRKLLQEYTAPEYLLKAGHPYHIRIVVDARGTRLYVDEKEYFSAPGPLLGGGYFGFRTTQSRQRVEHFTVRRVA</sequence>
<evidence type="ECO:0000259" key="5">
    <source>
        <dbReference type="Pfam" id="PF21345"/>
    </source>
</evidence>
<dbReference type="EMBL" id="WWCN01000003">
    <property type="protein sequence ID" value="MYM22008.1"/>
    <property type="molecule type" value="Genomic_DNA"/>
</dbReference>
<organism evidence="7 8">
    <name type="scientific">Duganella flavida</name>
    <dbReference type="NCBI Taxonomy" id="2692175"/>
    <lineage>
        <taxon>Bacteria</taxon>
        <taxon>Pseudomonadati</taxon>
        <taxon>Pseudomonadota</taxon>
        <taxon>Betaproteobacteria</taxon>
        <taxon>Burkholderiales</taxon>
        <taxon>Oxalobacteraceae</taxon>
        <taxon>Telluria group</taxon>
        <taxon>Duganella</taxon>
    </lineage>
</organism>
<feature type="domain" description="PcRGLX/YetA-like central beta-sandwich" evidence="5">
    <location>
        <begin position="211"/>
        <end position="560"/>
    </location>
</feature>
<evidence type="ECO:0000256" key="1">
    <source>
        <dbReference type="SAM" id="MobiDB-lite"/>
    </source>
</evidence>
<dbReference type="InterPro" id="IPR048329">
    <property type="entry name" value="PcRGLX_1st"/>
</dbReference>
<dbReference type="Pfam" id="PF19763">
    <property type="entry name" value="DUF6250"/>
    <property type="match status" value="1"/>
</dbReference>
<feature type="domain" description="PcRGLX/YetA-like N-terminal RIFT barrel" evidence="3">
    <location>
        <begin position="110"/>
        <end position="172"/>
    </location>
</feature>
<feature type="domain" description="DUF6250" evidence="4">
    <location>
        <begin position="1011"/>
        <end position="1161"/>
    </location>
</feature>
<comment type="caution">
    <text evidence="7">The sequence shown here is derived from an EMBL/GenBank/DDBJ whole genome shotgun (WGS) entry which is preliminary data.</text>
</comment>
<feature type="domain" description="PcRGLX/YetA-like C-terminal alpha/alpha toroid" evidence="6">
    <location>
        <begin position="566"/>
        <end position="969"/>
    </location>
</feature>
<feature type="compositionally biased region" description="Low complexity" evidence="1">
    <location>
        <begin position="98"/>
        <end position="115"/>
    </location>
</feature>
<evidence type="ECO:0000313" key="7">
    <source>
        <dbReference type="EMBL" id="MYM22008.1"/>
    </source>
</evidence>
<dbReference type="InterPro" id="IPR048330">
    <property type="entry name" value="PcRGLX/YetA_2nd"/>
</dbReference>
<dbReference type="RefSeq" id="WP_161005534.1">
    <property type="nucleotide sequence ID" value="NZ_WWCN01000003.1"/>
</dbReference>
<dbReference type="PANTHER" id="PTHR40081">
    <property type="entry name" value="CONCANAVALIN A-LIKE LECTIN/GLUCANASE"/>
    <property type="match status" value="1"/>
</dbReference>
<evidence type="ECO:0000259" key="6">
    <source>
        <dbReference type="Pfam" id="PF21346"/>
    </source>
</evidence>
<dbReference type="PANTHER" id="PTHR40081:SF1">
    <property type="entry name" value="TAT PATHWAY SIGNAL SEQUENCE DOMAIN PROTEIN"/>
    <property type="match status" value="1"/>
</dbReference>
<dbReference type="InterPro" id="IPR006311">
    <property type="entry name" value="TAT_signal"/>
</dbReference>
<dbReference type="InterPro" id="IPR045793">
    <property type="entry name" value="PcRGLX/YetA-like"/>
</dbReference>
<dbReference type="Pfam" id="PF19501">
    <property type="entry name" value="PcRGLX_1st"/>
    <property type="match status" value="2"/>
</dbReference>
<evidence type="ECO:0000313" key="8">
    <source>
        <dbReference type="Proteomes" id="UP000479335"/>
    </source>
</evidence>
<evidence type="ECO:0000259" key="3">
    <source>
        <dbReference type="Pfam" id="PF19501"/>
    </source>
</evidence>
<dbReference type="Proteomes" id="UP000479335">
    <property type="component" value="Unassembled WGS sequence"/>
</dbReference>
<dbReference type="InterPro" id="IPR046217">
    <property type="entry name" value="DUF6250"/>
</dbReference>
<feature type="domain" description="PcRGLX/YetA-like N-terminal RIFT barrel" evidence="3">
    <location>
        <begin position="52"/>
        <end position="88"/>
    </location>
</feature>
<dbReference type="Gene3D" id="2.60.120.200">
    <property type="match status" value="1"/>
</dbReference>
<protein>
    <submittedName>
        <fullName evidence="7">Tat pathway signal sequence domain protein</fullName>
    </submittedName>
</protein>
<dbReference type="Pfam" id="PF21346">
    <property type="entry name" value="PcRGLX_3rd"/>
    <property type="match status" value="1"/>
</dbReference>
<reference evidence="7 8" key="1">
    <citation type="submission" date="2019-12" db="EMBL/GenBank/DDBJ databases">
        <title>Novel species isolated from a subtropical stream in China.</title>
        <authorList>
            <person name="Lu H."/>
        </authorList>
    </citation>
    <scope>NUCLEOTIDE SEQUENCE [LARGE SCALE GENOMIC DNA]</scope>
    <source>
        <strain evidence="7 8">FT135W</strain>
    </source>
</reference>
<feature type="signal peptide" evidence="2">
    <location>
        <begin position="1"/>
        <end position="28"/>
    </location>
</feature>
<keyword evidence="2" id="KW-0732">Signal</keyword>
<name>A0A6L8K738_9BURK</name>
<accession>A0A6L8K738</accession>
<dbReference type="InterPro" id="IPR048331">
    <property type="entry name" value="PcRGLX/YetA_3rd"/>
</dbReference>
<dbReference type="AlphaFoldDB" id="A0A6L8K738"/>
<feature type="chain" id="PRO_5027111416" evidence="2">
    <location>
        <begin position="29"/>
        <end position="1167"/>
    </location>
</feature>
<evidence type="ECO:0000256" key="2">
    <source>
        <dbReference type="SAM" id="SignalP"/>
    </source>
</evidence>
<keyword evidence="8" id="KW-1185">Reference proteome</keyword>
<gene>
    <name evidence="7" type="ORF">GTP46_05040</name>
</gene>
<evidence type="ECO:0000259" key="4">
    <source>
        <dbReference type="Pfam" id="PF19763"/>
    </source>
</evidence>
<feature type="region of interest" description="Disordered" evidence="1">
    <location>
        <begin position="94"/>
        <end position="126"/>
    </location>
</feature>
<dbReference type="Pfam" id="PF21345">
    <property type="entry name" value="PcRGLX_2nd"/>
    <property type="match status" value="1"/>
</dbReference>
<feature type="region of interest" description="Disordered" evidence="1">
    <location>
        <begin position="31"/>
        <end position="56"/>
    </location>
</feature>
<proteinExistence type="predicted"/>